<dbReference type="RefSeq" id="WP_217777507.1">
    <property type="nucleotide sequence ID" value="NZ_JAHRWL010000001.1"/>
</dbReference>
<dbReference type="PANTHER" id="PTHR21581:SF6">
    <property type="entry name" value="TRAFFICKING PROTEIN PARTICLE COMPLEX SUBUNIT 12"/>
    <property type="match status" value="1"/>
</dbReference>
<reference evidence="3" key="1">
    <citation type="submission" date="2021-06" db="EMBL/GenBank/DDBJ databases">
        <title>Thalassococcus sp. CAU 1522 isolated from sea sand, Republic of Korea.</title>
        <authorList>
            <person name="Kim W."/>
        </authorList>
    </citation>
    <scope>NUCLEOTIDE SEQUENCE</scope>
    <source>
        <strain evidence="3">CAU 1522</strain>
    </source>
</reference>
<name>A0ABS6N6R4_9RHOB</name>
<keyword evidence="3" id="KW-0645">Protease</keyword>
<evidence type="ECO:0000256" key="1">
    <source>
        <dbReference type="SAM" id="SignalP"/>
    </source>
</evidence>
<accession>A0ABS6N6R4</accession>
<feature type="signal peptide" evidence="1">
    <location>
        <begin position="1"/>
        <end position="25"/>
    </location>
</feature>
<dbReference type="Pfam" id="PF00768">
    <property type="entry name" value="Peptidase_S11"/>
    <property type="match status" value="1"/>
</dbReference>
<feature type="domain" description="Peptidase S11 D-alanyl-D-alanine carboxypeptidase A N-terminal" evidence="2">
    <location>
        <begin position="27"/>
        <end position="247"/>
    </location>
</feature>
<keyword evidence="3" id="KW-0378">Hydrolase</keyword>
<dbReference type="InterPro" id="IPR001967">
    <property type="entry name" value="Peptidase_S11_N"/>
</dbReference>
<evidence type="ECO:0000313" key="4">
    <source>
        <dbReference type="Proteomes" id="UP001166293"/>
    </source>
</evidence>
<keyword evidence="4" id="KW-1185">Reference proteome</keyword>
<evidence type="ECO:0000313" key="3">
    <source>
        <dbReference type="EMBL" id="MBV2359710.1"/>
    </source>
</evidence>
<protein>
    <submittedName>
        <fullName evidence="3">D-alanyl-D-alanine carboxypeptidase</fullName>
    </submittedName>
</protein>
<comment type="caution">
    <text evidence="3">The sequence shown here is derived from an EMBL/GenBank/DDBJ whole genome shotgun (WGS) entry which is preliminary data.</text>
</comment>
<evidence type="ECO:0000259" key="2">
    <source>
        <dbReference type="Pfam" id="PF00768"/>
    </source>
</evidence>
<dbReference type="GO" id="GO:0004180">
    <property type="term" value="F:carboxypeptidase activity"/>
    <property type="evidence" value="ECO:0007669"/>
    <property type="project" value="UniProtKB-KW"/>
</dbReference>
<dbReference type="Proteomes" id="UP001166293">
    <property type="component" value="Unassembled WGS sequence"/>
</dbReference>
<proteinExistence type="predicted"/>
<organism evidence="3 4">
    <name type="scientific">Thalassococcus arenae</name>
    <dbReference type="NCBI Taxonomy" id="2851652"/>
    <lineage>
        <taxon>Bacteria</taxon>
        <taxon>Pseudomonadati</taxon>
        <taxon>Pseudomonadota</taxon>
        <taxon>Alphaproteobacteria</taxon>
        <taxon>Rhodobacterales</taxon>
        <taxon>Roseobacteraceae</taxon>
        <taxon>Thalassococcus</taxon>
    </lineage>
</organism>
<keyword evidence="1" id="KW-0732">Signal</keyword>
<keyword evidence="3" id="KW-0121">Carboxypeptidase</keyword>
<gene>
    <name evidence="3" type="ORF">KUH32_07985</name>
</gene>
<dbReference type="PANTHER" id="PTHR21581">
    <property type="entry name" value="D-ALANYL-D-ALANINE CARBOXYPEPTIDASE"/>
    <property type="match status" value="1"/>
</dbReference>
<sequence>MPRLRYLHRMLPAAVLILTGWAVSAAPQAHLVLDVQTGAVLSADNADTPLHPASLTKMMTLYLAFDALKSGTIAANDPVTVSASAAAKGGSSLHLRDGDRTTVQALILGTAIRSANDAATALAEAIGGTEAAFVARMNDTARRLGLTATRFRNPHGLTASGHLSTARDMAELGRRLAMDHPEFFSLFRQRTARIGTREIAHTNRRFLGAYDGADGIKTGYTRAAGYNLTASARRSGRHLIVTVFGATSSAERTETVARLMDRGFSMTPDTDTAPLRSRPTRPETAFIAGLFPEPGTSGPQAVRKPRPAMPGAILLRQAAPPAGNPKMKHAAGAVSLGGLRVRQGLIPAASALQ</sequence>
<feature type="chain" id="PRO_5047488050" evidence="1">
    <location>
        <begin position="26"/>
        <end position="353"/>
    </location>
</feature>
<dbReference type="EMBL" id="JAHRWL010000001">
    <property type="protein sequence ID" value="MBV2359710.1"/>
    <property type="molecule type" value="Genomic_DNA"/>
</dbReference>